<dbReference type="RefSeq" id="WP_092218704.1">
    <property type="nucleotide sequence ID" value="NZ_FNJI01000001.1"/>
</dbReference>
<dbReference type="OrthoDB" id="5421915at2"/>
<organism evidence="1 2">
    <name type="scientific">Desulforhopalus singaporensis</name>
    <dbReference type="NCBI Taxonomy" id="91360"/>
    <lineage>
        <taxon>Bacteria</taxon>
        <taxon>Pseudomonadati</taxon>
        <taxon>Thermodesulfobacteriota</taxon>
        <taxon>Desulfobulbia</taxon>
        <taxon>Desulfobulbales</taxon>
        <taxon>Desulfocapsaceae</taxon>
        <taxon>Desulforhopalus</taxon>
    </lineage>
</organism>
<name>A0A1H0J1U0_9BACT</name>
<dbReference type="EMBL" id="FNJI01000001">
    <property type="protein sequence ID" value="SDO37717.1"/>
    <property type="molecule type" value="Genomic_DNA"/>
</dbReference>
<proteinExistence type="predicted"/>
<keyword evidence="2" id="KW-1185">Reference proteome</keyword>
<accession>A0A1H0J1U0</accession>
<protein>
    <recommendedName>
        <fullName evidence="3">Phasin protein</fullName>
    </recommendedName>
</protein>
<dbReference type="Proteomes" id="UP000199073">
    <property type="component" value="Unassembled WGS sequence"/>
</dbReference>
<evidence type="ECO:0000313" key="2">
    <source>
        <dbReference type="Proteomes" id="UP000199073"/>
    </source>
</evidence>
<dbReference type="STRING" id="91360.SAMN05660330_00116"/>
<dbReference type="AlphaFoldDB" id="A0A1H0J1U0"/>
<sequence>MEYQKITNQMISFNKAVFENTFTTMDVLQDYSENMVNGFWRQFPWMTEDNKKPLIDTLSLMKKSREDCRKLMVEGFEKWEQVAAQSRK</sequence>
<evidence type="ECO:0000313" key="1">
    <source>
        <dbReference type="EMBL" id="SDO37717.1"/>
    </source>
</evidence>
<evidence type="ECO:0008006" key="3">
    <source>
        <dbReference type="Google" id="ProtNLM"/>
    </source>
</evidence>
<reference evidence="1 2" key="1">
    <citation type="submission" date="2016-10" db="EMBL/GenBank/DDBJ databases">
        <authorList>
            <person name="de Groot N.N."/>
        </authorList>
    </citation>
    <scope>NUCLEOTIDE SEQUENCE [LARGE SCALE GENOMIC DNA]</scope>
    <source>
        <strain evidence="1 2">DSM 12130</strain>
    </source>
</reference>
<gene>
    <name evidence="1" type="ORF">SAMN05660330_00116</name>
</gene>